<reference evidence="1 2" key="1">
    <citation type="submission" date="2018-08" db="EMBL/GenBank/DDBJ databases">
        <title>Bacillus clarus sp. nov. strain PS00077A.</title>
        <authorList>
            <person name="Mendez Acevedo M."/>
            <person name="Carroll L."/>
            <person name="Mukherjee M."/>
            <person name="Wiedmann M."/>
            <person name="Kovac J."/>
        </authorList>
    </citation>
    <scope>NUCLEOTIDE SEQUENCE [LARGE SCALE GENOMIC DNA]</scope>
    <source>
        <strain evidence="1 2">PS00077A</strain>
    </source>
</reference>
<sequence>MNIAIFTILLLIIGYLSYTMYNKNITQDKASKVAINHMKTKENIDLIVTKVDILHGMREGFIEVEGYAKNDKKKKIHVTINKTQNYLVSGWGFKDQR</sequence>
<keyword evidence="2" id="KW-1185">Reference proteome</keyword>
<comment type="caution">
    <text evidence="1">The sequence shown here is derived from an EMBL/GenBank/DDBJ whole genome shotgun (WGS) entry which is preliminary data.</text>
</comment>
<dbReference type="Proteomes" id="UP000264294">
    <property type="component" value="Unassembled WGS sequence"/>
</dbReference>
<evidence type="ECO:0000313" key="2">
    <source>
        <dbReference type="Proteomes" id="UP000264294"/>
    </source>
</evidence>
<dbReference type="EMBL" id="QVOD01000048">
    <property type="protein sequence ID" value="RFT63424.1"/>
    <property type="molecule type" value="Genomic_DNA"/>
</dbReference>
<proteinExistence type="predicted"/>
<gene>
    <name evidence="1" type="ORF">D0U04_25260</name>
</gene>
<organism evidence="1 2">
    <name type="scientific">Bacillus clarus</name>
    <dbReference type="NCBI Taxonomy" id="2338372"/>
    <lineage>
        <taxon>Bacteria</taxon>
        <taxon>Bacillati</taxon>
        <taxon>Bacillota</taxon>
        <taxon>Bacilli</taxon>
        <taxon>Bacillales</taxon>
        <taxon>Bacillaceae</taxon>
        <taxon>Bacillus</taxon>
        <taxon>Bacillus cereus group</taxon>
    </lineage>
</organism>
<protein>
    <submittedName>
        <fullName evidence="1">Uncharacterized protein</fullName>
    </submittedName>
</protein>
<dbReference type="RefSeq" id="WP_052109788.1">
    <property type="nucleotide sequence ID" value="NZ_JMQC01000011.1"/>
</dbReference>
<name>A0ABX9KNY0_9BACI</name>
<evidence type="ECO:0000313" key="1">
    <source>
        <dbReference type="EMBL" id="RFT63424.1"/>
    </source>
</evidence>
<accession>A0ABX9KNY0</accession>